<dbReference type="Proteomes" id="UP000549616">
    <property type="component" value="Unassembled WGS sequence"/>
</dbReference>
<dbReference type="InterPro" id="IPR051448">
    <property type="entry name" value="CdaR-like_regulators"/>
</dbReference>
<dbReference type="InterPro" id="IPR025736">
    <property type="entry name" value="PucR_C-HTH_dom"/>
</dbReference>
<proteinExistence type="predicted"/>
<evidence type="ECO:0000313" key="2">
    <source>
        <dbReference type="EMBL" id="NYI93153.1"/>
    </source>
</evidence>
<sequence length="507" mass="53746">MVKLDRLITILGTYGARLAGPSADREVALHSVALHDPVRPGTPVGDVFLAVGVPSAAEAVRLARAAQAAVVVVRTTETPEPGLLRDAEGPAVLVVEPSVSWSQVAGAVYGMVLEGRETESGRGPADLSALADTIAAAVGGPVTIEDQLSRVMAYSSHQHEADPARQDTILGRRVPDRVRDLFERQGVFTHLARSDEALFVPASPAHGLHGRSVAAVRAGRELLGSLWVSRTEPLDPGQARILTDGARTVALHLLRGRVSADLERQVESELVIQLLEGDADSGTVAAKLGLPASGLRVVALQAHTGTERNAGLLLAFERATTGFGWSRVGRSTLFGNTVYTVLPAVEAEPAFGWVRRLVAGLPAHLRVVAGISGDGEVADLPAARRESDECLALHERLGDGDAVCYDESWHEVLLQRLRSAATSGRVPARGPVARLAGHDAQHGTEYVPTLRAWLESQGDLNRAAEALAVHQNTVRNRLRRMGSAVPALDLDDATQRLAMLIALAVLD</sequence>
<dbReference type="RefSeq" id="WP_179777366.1">
    <property type="nucleotide sequence ID" value="NZ_JACCFK010000002.1"/>
</dbReference>
<dbReference type="PANTHER" id="PTHR33744:SF17">
    <property type="entry name" value="CONSERVED PROTEIN"/>
    <property type="match status" value="1"/>
</dbReference>
<evidence type="ECO:0000313" key="3">
    <source>
        <dbReference type="Proteomes" id="UP000549616"/>
    </source>
</evidence>
<dbReference type="Pfam" id="PF13556">
    <property type="entry name" value="HTH_30"/>
    <property type="match status" value="1"/>
</dbReference>
<organism evidence="2 3">
    <name type="scientific">Amycolatopsis endophytica</name>
    <dbReference type="NCBI Taxonomy" id="860233"/>
    <lineage>
        <taxon>Bacteria</taxon>
        <taxon>Bacillati</taxon>
        <taxon>Actinomycetota</taxon>
        <taxon>Actinomycetes</taxon>
        <taxon>Pseudonocardiales</taxon>
        <taxon>Pseudonocardiaceae</taxon>
        <taxon>Amycolatopsis</taxon>
    </lineage>
</organism>
<dbReference type="Gene3D" id="1.10.10.2840">
    <property type="entry name" value="PucR C-terminal helix-turn-helix domain"/>
    <property type="match status" value="1"/>
</dbReference>
<reference evidence="2 3" key="1">
    <citation type="submission" date="2020-07" db="EMBL/GenBank/DDBJ databases">
        <title>Sequencing the genomes of 1000 actinobacteria strains.</title>
        <authorList>
            <person name="Klenk H.-P."/>
        </authorList>
    </citation>
    <scope>NUCLEOTIDE SEQUENCE [LARGE SCALE GENOMIC DNA]</scope>
    <source>
        <strain evidence="2 3">DSM 104006</strain>
    </source>
</reference>
<keyword evidence="3" id="KW-1185">Reference proteome</keyword>
<dbReference type="AlphaFoldDB" id="A0A853BCQ4"/>
<dbReference type="InterPro" id="IPR042070">
    <property type="entry name" value="PucR_C-HTH_sf"/>
</dbReference>
<feature type="domain" description="PucR C-terminal helix-turn-helix" evidence="1">
    <location>
        <begin position="447"/>
        <end position="504"/>
    </location>
</feature>
<gene>
    <name evidence="2" type="ORF">HNR02_006528</name>
</gene>
<evidence type="ECO:0000259" key="1">
    <source>
        <dbReference type="Pfam" id="PF13556"/>
    </source>
</evidence>
<protein>
    <recommendedName>
        <fullName evidence="1">PucR C-terminal helix-turn-helix domain-containing protein</fullName>
    </recommendedName>
</protein>
<dbReference type="EMBL" id="JACCFK010000002">
    <property type="protein sequence ID" value="NYI93153.1"/>
    <property type="molecule type" value="Genomic_DNA"/>
</dbReference>
<dbReference type="PANTHER" id="PTHR33744">
    <property type="entry name" value="CARBOHYDRATE DIACID REGULATOR"/>
    <property type="match status" value="1"/>
</dbReference>
<accession>A0A853BCQ4</accession>
<name>A0A853BCQ4_9PSEU</name>
<comment type="caution">
    <text evidence="2">The sequence shown here is derived from an EMBL/GenBank/DDBJ whole genome shotgun (WGS) entry which is preliminary data.</text>
</comment>